<feature type="domain" description="HTH asnC-type" evidence="4">
    <location>
        <begin position="1"/>
        <end position="65"/>
    </location>
</feature>
<dbReference type="Proteomes" id="UP000219167">
    <property type="component" value="Unassembled WGS sequence"/>
</dbReference>
<keyword evidence="3" id="KW-0804">Transcription</keyword>
<dbReference type="SUPFAM" id="SSF46785">
    <property type="entry name" value="Winged helix' DNA-binding domain"/>
    <property type="match status" value="1"/>
</dbReference>
<reference evidence="5 6" key="1">
    <citation type="submission" date="2017-08" db="EMBL/GenBank/DDBJ databases">
        <authorList>
            <person name="de Groot N.N."/>
        </authorList>
    </citation>
    <scope>NUCLEOTIDE SEQUENCE [LARGE SCALE GENOMIC DNA]</scope>
    <source>
        <strain evidence="5 6">JC85</strain>
    </source>
</reference>
<evidence type="ECO:0000256" key="3">
    <source>
        <dbReference type="ARBA" id="ARBA00023163"/>
    </source>
</evidence>
<dbReference type="InterPro" id="IPR011008">
    <property type="entry name" value="Dimeric_a/b-barrel"/>
</dbReference>
<organism evidence="5 6">
    <name type="scientific">Rhizobium subbaraonis</name>
    <dbReference type="NCBI Taxonomy" id="908946"/>
    <lineage>
        <taxon>Bacteria</taxon>
        <taxon>Pseudomonadati</taxon>
        <taxon>Pseudomonadota</taxon>
        <taxon>Alphaproteobacteria</taxon>
        <taxon>Hyphomicrobiales</taxon>
        <taxon>Rhizobiaceae</taxon>
        <taxon>Rhizobium/Agrobacterium group</taxon>
        <taxon>Rhizobium</taxon>
    </lineage>
</organism>
<dbReference type="OrthoDB" id="9813313at2"/>
<dbReference type="PROSITE" id="PS50956">
    <property type="entry name" value="HTH_ASNC_2"/>
    <property type="match status" value="1"/>
</dbReference>
<keyword evidence="2" id="KW-0238">DNA-binding</keyword>
<dbReference type="GO" id="GO:0043565">
    <property type="term" value="F:sequence-specific DNA binding"/>
    <property type="evidence" value="ECO:0007669"/>
    <property type="project" value="InterPro"/>
</dbReference>
<dbReference type="EMBL" id="OBQD01000006">
    <property type="protein sequence ID" value="SOC39574.1"/>
    <property type="molecule type" value="Genomic_DNA"/>
</dbReference>
<sequence>MKEIDQGSLRLLRLLQQDCSLALSDMAERAGMSQSTAWRKVQELEAAGVIRARVALLDARKLDLKLCVIAHVTLDDHHEEAIASFSAVVRNHPEILECYALSGAFDYMLKIRAADVESYETFMTRYLLRNPHVRNVVSSFVLREMKASTELPL</sequence>
<dbReference type="InterPro" id="IPR036390">
    <property type="entry name" value="WH_DNA-bd_sf"/>
</dbReference>
<dbReference type="Gene3D" id="1.10.10.10">
    <property type="entry name" value="Winged helix-like DNA-binding domain superfamily/Winged helix DNA-binding domain"/>
    <property type="match status" value="1"/>
</dbReference>
<dbReference type="RefSeq" id="WP_097138943.1">
    <property type="nucleotide sequence ID" value="NZ_OBQD01000006.1"/>
</dbReference>
<dbReference type="InterPro" id="IPR019888">
    <property type="entry name" value="Tscrpt_reg_AsnC-like"/>
</dbReference>
<name>A0A285UCC6_9HYPH</name>
<evidence type="ECO:0000259" key="4">
    <source>
        <dbReference type="PROSITE" id="PS50956"/>
    </source>
</evidence>
<evidence type="ECO:0000256" key="1">
    <source>
        <dbReference type="ARBA" id="ARBA00023015"/>
    </source>
</evidence>
<dbReference type="GO" id="GO:0043200">
    <property type="term" value="P:response to amino acid"/>
    <property type="evidence" value="ECO:0007669"/>
    <property type="project" value="TreeGrafter"/>
</dbReference>
<evidence type="ECO:0000256" key="2">
    <source>
        <dbReference type="ARBA" id="ARBA00023125"/>
    </source>
</evidence>
<keyword evidence="6" id="KW-1185">Reference proteome</keyword>
<protein>
    <submittedName>
        <fullName evidence="5">AsnC family transcriptional regulator</fullName>
    </submittedName>
</protein>
<dbReference type="PRINTS" id="PR00033">
    <property type="entry name" value="HTHASNC"/>
</dbReference>
<dbReference type="InterPro" id="IPR000485">
    <property type="entry name" value="AsnC-type_HTH_dom"/>
</dbReference>
<proteinExistence type="predicted"/>
<dbReference type="InterPro" id="IPR019887">
    <property type="entry name" value="Tscrpt_reg_AsnC/Lrp_C"/>
</dbReference>
<accession>A0A285UCC6</accession>
<dbReference type="GO" id="GO:0005829">
    <property type="term" value="C:cytosol"/>
    <property type="evidence" value="ECO:0007669"/>
    <property type="project" value="TreeGrafter"/>
</dbReference>
<dbReference type="SMART" id="SM00344">
    <property type="entry name" value="HTH_ASNC"/>
    <property type="match status" value="1"/>
</dbReference>
<dbReference type="InterPro" id="IPR036388">
    <property type="entry name" value="WH-like_DNA-bd_sf"/>
</dbReference>
<dbReference type="SUPFAM" id="SSF54909">
    <property type="entry name" value="Dimeric alpha+beta barrel"/>
    <property type="match status" value="1"/>
</dbReference>
<dbReference type="Pfam" id="PF13412">
    <property type="entry name" value="HTH_24"/>
    <property type="match status" value="1"/>
</dbReference>
<gene>
    <name evidence="5" type="ORF">SAMN05892877_10685</name>
</gene>
<dbReference type="Pfam" id="PF01037">
    <property type="entry name" value="AsnC_trans_reg"/>
    <property type="match status" value="1"/>
</dbReference>
<keyword evidence="1" id="KW-0805">Transcription regulation</keyword>
<evidence type="ECO:0000313" key="5">
    <source>
        <dbReference type="EMBL" id="SOC39574.1"/>
    </source>
</evidence>
<dbReference type="AlphaFoldDB" id="A0A285UCC6"/>
<dbReference type="PANTHER" id="PTHR30154:SF34">
    <property type="entry name" value="TRANSCRIPTIONAL REGULATOR AZLB"/>
    <property type="match status" value="1"/>
</dbReference>
<dbReference type="PANTHER" id="PTHR30154">
    <property type="entry name" value="LEUCINE-RESPONSIVE REGULATORY PROTEIN"/>
    <property type="match status" value="1"/>
</dbReference>
<evidence type="ECO:0000313" key="6">
    <source>
        <dbReference type="Proteomes" id="UP000219167"/>
    </source>
</evidence>
<dbReference type="Gene3D" id="3.30.70.920">
    <property type="match status" value="1"/>
</dbReference>